<gene>
    <name evidence="1" type="ORF">CDL18_06810</name>
</gene>
<accession>A0A2N5NJ55</accession>
<sequence>MGQSKKGKKKRNRMCALCIVSIVSCGIGILIWQIENIIVLLVVDYADICLLRHLYKAIYKNIENEIFRYKKIQAICKFLIEHIAIWTLILGLVFSSIITVSATGKIFILKNQQSSGKEETSDVSKEEKVKVVRNARAFSWTEDKYIQDLTLYYDGEVDKLNEEERAECRAALLEEYENSKRETRMAPVESSYLQSYVQRIEEANIYYTYFLDAKVRDPYYFVQLDQLQKSKEKRIEANSYQKVSENMRLIGVNYIEEAGIPIVGQDEIAECYDKALMWFVSAYGQAIYELETGQCGTGTEQTEALRGQISDVYTYFSDGENEEKAVLARDMLKAIEAWEAIY</sequence>
<dbReference type="AlphaFoldDB" id="A0A2N5NJ55"/>
<proteinExistence type="predicted"/>
<reference evidence="1 2" key="1">
    <citation type="journal article" date="2017" name="Genome Med.">
        <title>A novel Ruminococcus gnavus clade enriched in inflammatory bowel disease patients.</title>
        <authorList>
            <person name="Hall A.B."/>
            <person name="Yassour M."/>
            <person name="Sauk J."/>
            <person name="Garner A."/>
            <person name="Jiang X."/>
            <person name="Arthur T."/>
            <person name="Lagoudas G.K."/>
            <person name="Vatanen T."/>
            <person name="Fornelos N."/>
            <person name="Wilson R."/>
            <person name="Bertha M."/>
            <person name="Cohen M."/>
            <person name="Garber J."/>
            <person name="Khalili H."/>
            <person name="Gevers D."/>
            <person name="Ananthakrishnan A.N."/>
            <person name="Kugathasan S."/>
            <person name="Lander E.S."/>
            <person name="Blainey P."/>
            <person name="Vlamakis H."/>
            <person name="Xavier R.J."/>
            <person name="Huttenhower C."/>
        </authorList>
    </citation>
    <scope>NUCLEOTIDE SEQUENCE [LARGE SCALE GENOMIC DNA]</scope>
    <source>
        <strain evidence="1 2">RJX1118</strain>
    </source>
</reference>
<comment type="caution">
    <text evidence="1">The sequence shown here is derived from an EMBL/GenBank/DDBJ whole genome shotgun (WGS) entry which is preliminary data.</text>
</comment>
<evidence type="ECO:0000313" key="1">
    <source>
        <dbReference type="EMBL" id="PLT55884.1"/>
    </source>
</evidence>
<name>A0A2N5NJ55_MEDGN</name>
<dbReference type="EMBL" id="NIHM01000007">
    <property type="protein sequence ID" value="PLT55884.1"/>
    <property type="molecule type" value="Genomic_DNA"/>
</dbReference>
<dbReference type="PROSITE" id="PS51257">
    <property type="entry name" value="PROKAR_LIPOPROTEIN"/>
    <property type="match status" value="1"/>
</dbReference>
<protein>
    <submittedName>
        <fullName evidence="1">Uncharacterized protein</fullName>
    </submittedName>
</protein>
<organism evidence="1 2">
    <name type="scientific">Mediterraneibacter gnavus</name>
    <name type="common">Ruminococcus gnavus</name>
    <dbReference type="NCBI Taxonomy" id="33038"/>
    <lineage>
        <taxon>Bacteria</taxon>
        <taxon>Bacillati</taxon>
        <taxon>Bacillota</taxon>
        <taxon>Clostridia</taxon>
        <taxon>Lachnospirales</taxon>
        <taxon>Lachnospiraceae</taxon>
        <taxon>Mediterraneibacter</taxon>
    </lineage>
</organism>
<dbReference type="Proteomes" id="UP000234849">
    <property type="component" value="Unassembled WGS sequence"/>
</dbReference>
<evidence type="ECO:0000313" key="2">
    <source>
        <dbReference type="Proteomes" id="UP000234849"/>
    </source>
</evidence>